<name>A0A9J5WIA7_SOLCO</name>
<evidence type="ECO:0000313" key="1">
    <source>
        <dbReference type="EMBL" id="KAG5575165.1"/>
    </source>
</evidence>
<gene>
    <name evidence="1" type="ORF">H5410_055299</name>
</gene>
<comment type="caution">
    <text evidence="1">The sequence shown here is derived from an EMBL/GenBank/DDBJ whole genome shotgun (WGS) entry which is preliminary data.</text>
</comment>
<dbReference type="EMBL" id="JACXVP010000011">
    <property type="protein sequence ID" value="KAG5575165.1"/>
    <property type="molecule type" value="Genomic_DNA"/>
</dbReference>
<evidence type="ECO:0000313" key="2">
    <source>
        <dbReference type="Proteomes" id="UP000824120"/>
    </source>
</evidence>
<dbReference type="Proteomes" id="UP000824120">
    <property type="component" value="Chromosome 11"/>
</dbReference>
<accession>A0A9J5WIA7</accession>
<organism evidence="1 2">
    <name type="scientific">Solanum commersonii</name>
    <name type="common">Commerson's wild potato</name>
    <name type="synonym">Commerson's nightshade</name>
    <dbReference type="NCBI Taxonomy" id="4109"/>
    <lineage>
        <taxon>Eukaryota</taxon>
        <taxon>Viridiplantae</taxon>
        <taxon>Streptophyta</taxon>
        <taxon>Embryophyta</taxon>
        <taxon>Tracheophyta</taxon>
        <taxon>Spermatophyta</taxon>
        <taxon>Magnoliopsida</taxon>
        <taxon>eudicotyledons</taxon>
        <taxon>Gunneridae</taxon>
        <taxon>Pentapetalae</taxon>
        <taxon>asterids</taxon>
        <taxon>lamiids</taxon>
        <taxon>Solanales</taxon>
        <taxon>Solanaceae</taxon>
        <taxon>Solanoideae</taxon>
        <taxon>Solaneae</taxon>
        <taxon>Solanum</taxon>
    </lineage>
</organism>
<keyword evidence="2" id="KW-1185">Reference proteome</keyword>
<reference evidence="1 2" key="1">
    <citation type="submission" date="2020-09" db="EMBL/GenBank/DDBJ databases">
        <title>De no assembly of potato wild relative species, Solanum commersonii.</title>
        <authorList>
            <person name="Cho K."/>
        </authorList>
    </citation>
    <scope>NUCLEOTIDE SEQUENCE [LARGE SCALE GENOMIC DNA]</scope>
    <source>
        <strain evidence="1">LZ3.2</strain>
        <tissue evidence="1">Leaf</tissue>
    </source>
</reference>
<proteinExistence type="predicted"/>
<sequence>MRTSVVFAIFQPDLVGLRRQTIRRRLPCLCRSWLLAGAPVCCSRPHWSEGDQREKLIVRRSELVLAKFSAGAAFACRIGSGARLSADFRGCSLVGASPEQLGESKRERERVEETERAVVKIENPMIGFSLLMVNVSMIN</sequence>
<dbReference type="AlphaFoldDB" id="A0A9J5WIA7"/>
<protein>
    <submittedName>
        <fullName evidence="1">Uncharacterized protein</fullName>
    </submittedName>
</protein>